<dbReference type="Pfam" id="PF07221">
    <property type="entry name" value="GlcNAc_2-epim"/>
    <property type="match status" value="1"/>
</dbReference>
<dbReference type="HAMAP" id="MF_00929">
    <property type="entry name" value="Cellobiose_2_epim"/>
    <property type="match status" value="1"/>
</dbReference>
<evidence type="ECO:0000256" key="4">
    <source>
        <dbReference type="HAMAP-Rule" id="MF_00929"/>
    </source>
</evidence>
<evidence type="ECO:0000313" key="5">
    <source>
        <dbReference type="EMBL" id="SHK38131.1"/>
    </source>
</evidence>
<dbReference type="InterPro" id="IPR012341">
    <property type="entry name" value="6hp_glycosidase-like_sf"/>
</dbReference>
<dbReference type="EMBL" id="FRAA01000004">
    <property type="protein sequence ID" value="SHK38131.1"/>
    <property type="molecule type" value="Genomic_DNA"/>
</dbReference>
<protein>
    <recommendedName>
        <fullName evidence="4">Cellobiose 2-epimerase</fullName>
        <shortName evidence="4">CE</shortName>
        <ecNumber evidence="4">5.1.3.11</ecNumber>
    </recommendedName>
</protein>
<sequence>MITKEEALAVLNENILSFWQEKMVDETRGGFYGRIDGQGQLHVDADKAIILNTRILWTFSAAYRQTNDAAHLAIADRAYDYLTSYFFDTEQGGVYWSLDCEGQVTEDKKQVYAQAFAIYALSEYHQVSPQRDALKLAQGLFQLLEQHSYDASRNGYYEAFDREWGVIDDVRLSEKDMNATKTMNTHLHILEAYTNLYRVWKDDQLGQRLKNLIELMSSTFISASDHFNLFFDDDWTLLSDEISYGHDIEGSWLLAEAAEVLGDDVLTEQTNLLALKMADAAMEGLDSDGGLMNEASPHGLTDTDKHWWPQAEALVGLVNAWQVSGKDNYLEQANQIWTFTKANIIDPSGEWFWRVKRQGERVESEDKAGPWKCPYHNGRAMLELIHRLEK</sequence>
<evidence type="ECO:0000256" key="1">
    <source>
        <dbReference type="ARBA" id="ARBA00001470"/>
    </source>
</evidence>
<dbReference type="EC" id="5.1.3.11" evidence="4"/>
<dbReference type="RefSeq" id="WP_073122944.1">
    <property type="nucleotide sequence ID" value="NZ_FRAA01000004.1"/>
</dbReference>
<evidence type="ECO:0000256" key="3">
    <source>
        <dbReference type="ARBA" id="ARBA00023235"/>
    </source>
</evidence>
<comment type="catalytic activity">
    <reaction evidence="1 4">
        <text>D-cellobiose = beta-D-glucosyl-(1-&gt;4)-D-mannopyranose</text>
        <dbReference type="Rhea" id="RHEA:23384"/>
        <dbReference type="ChEBI" id="CHEBI:17057"/>
        <dbReference type="ChEBI" id="CHEBI:47931"/>
        <dbReference type="EC" id="5.1.3.11"/>
    </reaction>
</comment>
<dbReference type="STRING" id="156994.SAMN04488028_104355"/>
<reference evidence="6" key="1">
    <citation type="submission" date="2016-11" db="EMBL/GenBank/DDBJ databases">
        <authorList>
            <person name="Varghese N."/>
            <person name="Submissions S."/>
        </authorList>
    </citation>
    <scope>NUCLEOTIDE SEQUENCE [LARGE SCALE GENOMIC DNA]</scope>
    <source>
        <strain evidence="6">DSM 26134</strain>
    </source>
</reference>
<dbReference type="Gene3D" id="1.50.10.10">
    <property type="match status" value="1"/>
</dbReference>
<proteinExistence type="inferred from homology"/>
<keyword evidence="3 4" id="KW-0413">Isomerase</keyword>
<comment type="function">
    <text evidence="4">Catalyzes the reversible epimerization of cellobiose to 4-O-beta-D-glucopyranosyl-D-mannose (Glc-Man).</text>
</comment>
<dbReference type="GO" id="GO:0047736">
    <property type="term" value="F:cellobiose epimerase activity"/>
    <property type="evidence" value="ECO:0007669"/>
    <property type="project" value="UniProtKB-UniRule"/>
</dbReference>
<dbReference type="InterPro" id="IPR028584">
    <property type="entry name" value="Cellobiose_2_epim"/>
</dbReference>
<evidence type="ECO:0000256" key="2">
    <source>
        <dbReference type="ARBA" id="ARBA00008558"/>
    </source>
</evidence>
<comment type="similarity">
    <text evidence="4">Belongs to the cellobiose 2-epimerase family.</text>
</comment>
<evidence type="ECO:0000313" key="6">
    <source>
        <dbReference type="Proteomes" id="UP000184474"/>
    </source>
</evidence>
<dbReference type="PANTHER" id="PTHR15108">
    <property type="entry name" value="N-ACYLGLUCOSAMINE-2-EPIMERASE"/>
    <property type="match status" value="1"/>
</dbReference>
<dbReference type="Proteomes" id="UP000184474">
    <property type="component" value="Unassembled WGS sequence"/>
</dbReference>
<dbReference type="SUPFAM" id="SSF48208">
    <property type="entry name" value="Six-hairpin glycosidases"/>
    <property type="match status" value="1"/>
</dbReference>
<accession>A0A1M6S090</accession>
<dbReference type="AlphaFoldDB" id="A0A1M6S090"/>
<name>A0A1M6S090_REIAG</name>
<keyword evidence="6" id="KW-1185">Reference proteome</keyword>
<dbReference type="InterPro" id="IPR010819">
    <property type="entry name" value="AGE/CE"/>
</dbReference>
<organism evidence="5 6">
    <name type="scientific">Reichenbachiella agariperforans</name>
    <dbReference type="NCBI Taxonomy" id="156994"/>
    <lineage>
        <taxon>Bacteria</taxon>
        <taxon>Pseudomonadati</taxon>
        <taxon>Bacteroidota</taxon>
        <taxon>Cytophagia</taxon>
        <taxon>Cytophagales</taxon>
        <taxon>Reichenbachiellaceae</taxon>
        <taxon>Reichenbachiella</taxon>
    </lineage>
</organism>
<gene>
    <name evidence="5" type="ORF">SAMN04488028_104355</name>
</gene>
<comment type="similarity">
    <text evidence="2">Belongs to the N-acylglucosamine 2-epimerase family.</text>
</comment>
<dbReference type="GO" id="GO:0005975">
    <property type="term" value="P:carbohydrate metabolic process"/>
    <property type="evidence" value="ECO:0007669"/>
    <property type="project" value="InterPro"/>
</dbReference>
<dbReference type="InterPro" id="IPR008928">
    <property type="entry name" value="6-hairpin_glycosidase_sf"/>
</dbReference>